<dbReference type="AlphaFoldDB" id="A0A1I7T0H4"/>
<protein>
    <submittedName>
        <fullName evidence="4">Coiled-coil domain-containing protein 160</fullName>
    </submittedName>
</protein>
<dbReference type="GO" id="GO:0007030">
    <property type="term" value="P:Golgi organization"/>
    <property type="evidence" value="ECO:0007669"/>
    <property type="project" value="InterPro"/>
</dbReference>
<dbReference type="GO" id="GO:0000139">
    <property type="term" value="C:Golgi membrane"/>
    <property type="evidence" value="ECO:0007669"/>
    <property type="project" value="TreeGrafter"/>
</dbReference>
<evidence type="ECO:0000313" key="4">
    <source>
        <dbReference type="WBParaSite" id="Csp11.Scaffold444.g1237.t1"/>
    </source>
</evidence>
<dbReference type="STRING" id="1561998.A0A1I7T0H4"/>
<proteinExistence type="predicted"/>
<dbReference type="Proteomes" id="UP000095282">
    <property type="component" value="Unplaced"/>
</dbReference>
<dbReference type="WBParaSite" id="Csp11.Scaffold444.g1237.t1">
    <property type="protein sequence ID" value="Csp11.Scaffold444.g1237.t1"/>
    <property type="gene ID" value="Csp11.Scaffold444.g1237"/>
</dbReference>
<accession>A0A1I7T0H4</accession>
<keyword evidence="3" id="KW-1185">Reference proteome</keyword>
<dbReference type="GO" id="GO:0043001">
    <property type="term" value="P:Golgi to plasma membrane protein transport"/>
    <property type="evidence" value="ECO:0007669"/>
    <property type="project" value="InterPro"/>
</dbReference>
<dbReference type="eggNOG" id="KOG4074">
    <property type="taxonomic scope" value="Eukaryota"/>
</dbReference>
<dbReference type="PANTHER" id="PTHR13066">
    <property type="entry name" value="BASIC LEUCINE ZIPPER NUCLEAR FACTOR 1 BLZF1 PROTEIN"/>
    <property type="match status" value="1"/>
</dbReference>
<reference evidence="4" key="1">
    <citation type="submission" date="2016-11" db="UniProtKB">
        <authorList>
            <consortium name="WormBaseParasite"/>
        </authorList>
    </citation>
    <scope>IDENTIFICATION</scope>
</reference>
<evidence type="ECO:0000256" key="2">
    <source>
        <dbReference type="SAM" id="MobiDB-lite"/>
    </source>
</evidence>
<dbReference type="PANTHER" id="PTHR13066:SF2">
    <property type="entry name" value="GOLGIN-45"/>
    <property type="match status" value="1"/>
</dbReference>
<dbReference type="InterPro" id="IPR027095">
    <property type="entry name" value="Golgin-45"/>
</dbReference>
<feature type="compositionally biased region" description="Basic and acidic residues" evidence="2">
    <location>
        <begin position="92"/>
        <end position="104"/>
    </location>
</feature>
<evidence type="ECO:0000313" key="3">
    <source>
        <dbReference type="Proteomes" id="UP000095282"/>
    </source>
</evidence>
<name>A0A1I7T0H4_9PELO</name>
<keyword evidence="1" id="KW-0175">Coiled coil</keyword>
<feature type="region of interest" description="Disordered" evidence="2">
    <location>
        <begin position="85"/>
        <end position="104"/>
    </location>
</feature>
<evidence type="ECO:0000256" key="1">
    <source>
        <dbReference type="SAM" id="Coils"/>
    </source>
</evidence>
<feature type="coiled-coil region" evidence="1">
    <location>
        <begin position="117"/>
        <end position="170"/>
    </location>
</feature>
<sequence>MDLLDLYHAHDLSLATPDNYDVHFTKKEVEEAEIRENSSPDSKGKVKKTRIVPWEPYKAAVAHNKKGDACPEKLPELIAYAMNSKSEQNNNVEKRKELRDERKHRLSMEPMNSSEKEMEMEKELDLLRKELNIEQKMNSELKRLMIATLSDELQGQVEALTEDKVRLAHRVDEYMGKLMVEDEESDRLRIDRDVWKCKFLAQSIRCDELTLKNNYLLKTLVGVQEAVRTKNVTSEEGRDFVQLDLQPLFHRSPCEDRVRPISAKYTNLTISCCRNCKGRDIQLL</sequence>
<organism evidence="3 4">
    <name type="scientific">Caenorhabditis tropicalis</name>
    <dbReference type="NCBI Taxonomy" id="1561998"/>
    <lineage>
        <taxon>Eukaryota</taxon>
        <taxon>Metazoa</taxon>
        <taxon>Ecdysozoa</taxon>
        <taxon>Nematoda</taxon>
        <taxon>Chromadorea</taxon>
        <taxon>Rhabditida</taxon>
        <taxon>Rhabditina</taxon>
        <taxon>Rhabditomorpha</taxon>
        <taxon>Rhabditoidea</taxon>
        <taxon>Rhabditidae</taxon>
        <taxon>Peloderinae</taxon>
        <taxon>Caenorhabditis</taxon>
    </lineage>
</organism>